<dbReference type="Pfam" id="PF04012">
    <property type="entry name" value="PspA_IM30"/>
    <property type="match status" value="1"/>
</dbReference>
<comment type="similarity">
    <text evidence="1">Belongs to the PspA/Vipp/IM30 family.</text>
</comment>
<proteinExistence type="inferred from homology"/>
<comment type="caution">
    <text evidence="3">The sequence shown here is derived from an EMBL/GenBank/DDBJ whole genome shotgun (WGS) entry which is preliminary data.</text>
</comment>
<keyword evidence="2" id="KW-0175">Coiled coil</keyword>
<accession>A0A8J7LP99</accession>
<evidence type="ECO:0000313" key="4">
    <source>
        <dbReference type="Proteomes" id="UP000640583"/>
    </source>
</evidence>
<keyword evidence="4" id="KW-1185">Reference proteome</keyword>
<protein>
    <submittedName>
        <fullName evidence="3">PspA/IM30 family protein</fullName>
    </submittedName>
</protein>
<dbReference type="EMBL" id="JADCKQ010000002">
    <property type="protein sequence ID" value="MBI1492542.1"/>
    <property type="molecule type" value="Genomic_DNA"/>
</dbReference>
<evidence type="ECO:0000256" key="1">
    <source>
        <dbReference type="ARBA" id="ARBA00043985"/>
    </source>
</evidence>
<reference evidence="3" key="1">
    <citation type="submission" date="2020-10" db="EMBL/GenBank/DDBJ databases">
        <title>Paenihalocynthiibacter styelae gen. nov., sp. nov., isolated from stalked sea squirt Styela clava.</title>
        <authorList>
            <person name="Kim Y.-O."/>
            <person name="Yoon J.-H."/>
        </authorList>
    </citation>
    <scope>NUCLEOTIDE SEQUENCE</scope>
    <source>
        <strain evidence="3">MYP1-1</strain>
    </source>
</reference>
<evidence type="ECO:0000313" key="3">
    <source>
        <dbReference type="EMBL" id="MBI1492542.1"/>
    </source>
</evidence>
<name>A0A8J7LP99_9RHOB</name>
<evidence type="ECO:0000256" key="2">
    <source>
        <dbReference type="SAM" id="Coils"/>
    </source>
</evidence>
<dbReference type="Gene3D" id="1.20.5.170">
    <property type="match status" value="1"/>
</dbReference>
<dbReference type="RefSeq" id="WP_228847465.1">
    <property type="nucleotide sequence ID" value="NZ_JADCKQ010000002.1"/>
</dbReference>
<feature type="coiled-coil region" evidence="2">
    <location>
        <begin position="26"/>
        <end position="135"/>
    </location>
</feature>
<dbReference type="AlphaFoldDB" id="A0A8J7LP99"/>
<sequence>MFGTFKTLIIGANARAEENLRDQYSIELIDQKIREAQASLKAAKLTLASLMQRQRSEDRQIETLEGRITDLTGRAKEALTDDREDLVQEAARAIAEMENELTVRRETGNRLEGRVMQLRQSVEAANRRIVDLKQGAISARAIKREQGIQKRLNKTLGGGNAIDEAEELIANVINKDDPFEQSEILREIDTGLGHYNVADRLGDAGFGHKTRSTADDVLKRLQAK</sequence>
<dbReference type="Proteomes" id="UP000640583">
    <property type="component" value="Unassembled WGS sequence"/>
</dbReference>
<dbReference type="InterPro" id="IPR007157">
    <property type="entry name" value="PspA_VIPP1"/>
</dbReference>
<gene>
    <name evidence="3" type="ORF">H1D41_02710</name>
</gene>
<organism evidence="3 4">
    <name type="scientific">Halocynthiibacter styelae</name>
    <dbReference type="NCBI Taxonomy" id="2761955"/>
    <lineage>
        <taxon>Bacteria</taxon>
        <taxon>Pseudomonadati</taxon>
        <taxon>Pseudomonadota</taxon>
        <taxon>Alphaproteobacteria</taxon>
        <taxon>Rhodobacterales</taxon>
        <taxon>Paracoccaceae</taxon>
        <taxon>Halocynthiibacter</taxon>
    </lineage>
</organism>